<gene>
    <name evidence="2" type="ORF">SAMN05421811_103100</name>
</gene>
<reference evidence="2 3" key="1">
    <citation type="submission" date="2016-10" db="EMBL/GenBank/DDBJ databases">
        <authorList>
            <person name="de Groot N.N."/>
        </authorList>
    </citation>
    <scope>NUCLEOTIDE SEQUENCE [LARGE SCALE GENOMIC DNA]</scope>
    <source>
        <strain evidence="2 3">CGMCC 4.5598</strain>
    </source>
</reference>
<dbReference type="Proteomes" id="UP000199361">
    <property type="component" value="Unassembled WGS sequence"/>
</dbReference>
<proteinExistence type="predicted"/>
<feature type="compositionally biased region" description="Basic and acidic residues" evidence="1">
    <location>
        <begin position="11"/>
        <end position="20"/>
    </location>
</feature>
<evidence type="ECO:0000256" key="1">
    <source>
        <dbReference type="SAM" id="MobiDB-lite"/>
    </source>
</evidence>
<name>A0A1I0EKV1_9ACTN</name>
<evidence type="ECO:0000313" key="2">
    <source>
        <dbReference type="EMBL" id="SET45998.1"/>
    </source>
</evidence>
<dbReference type="AlphaFoldDB" id="A0A1I0EKV1"/>
<organism evidence="2 3">
    <name type="scientific">Nonomuraea wenchangensis</name>
    <dbReference type="NCBI Taxonomy" id="568860"/>
    <lineage>
        <taxon>Bacteria</taxon>
        <taxon>Bacillati</taxon>
        <taxon>Actinomycetota</taxon>
        <taxon>Actinomycetes</taxon>
        <taxon>Streptosporangiales</taxon>
        <taxon>Streptosporangiaceae</taxon>
        <taxon>Nonomuraea</taxon>
    </lineage>
</organism>
<keyword evidence="3" id="KW-1185">Reference proteome</keyword>
<accession>A0A1I0EKV1</accession>
<evidence type="ECO:0000313" key="3">
    <source>
        <dbReference type="Proteomes" id="UP000199361"/>
    </source>
</evidence>
<dbReference type="EMBL" id="FOHX01000003">
    <property type="protein sequence ID" value="SET45998.1"/>
    <property type="molecule type" value="Genomic_DNA"/>
</dbReference>
<protein>
    <submittedName>
        <fullName evidence="2">Uncharacterized protein</fullName>
    </submittedName>
</protein>
<feature type="region of interest" description="Disordered" evidence="1">
    <location>
        <begin position="1"/>
        <end position="20"/>
    </location>
</feature>
<sequence length="60" mass="6405">MFAVNNGRGADSQRGEGHRHVFDRQEKLFAVGADQGDLFGAEPETEEAQAARAPVACCDA</sequence>